<proteinExistence type="predicted"/>
<feature type="region of interest" description="Disordered" evidence="1">
    <location>
        <begin position="120"/>
        <end position="148"/>
    </location>
</feature>
<keyword evidence="3" id="KW-1185">Reference proteome</keyword>
<sequence>MLRRACLLIKHISLPAVECGSGQSSAWRSKAWQSVPSLQSAYLLRTFASEGPGDGQTAAQASDAPAGDPQLAAVLDEHPRSGQASGAPPAAAGTDVAPARSAEPKYIQLTESAETFNVDGKTEQRVEPACQHPTPGAASKEEAAAPDDADWPTAGAALQLLAGPVWLELLNEAQPIKPLWSLLESLYGSGHGKAALVVLRKRGAPGVSAQQLQEALPDVLSQSAHLLPMRMLTAAAACLLRANRSTSEENRVQVLRDPEISEEVEVALEAVQSAAEGRLAHCTEKELLHFLSIMQQLGVRLTHGAAVAAAHRASWYLPKLTIAHAITLARGLKYDVGIPEVKDVFRRLTAQALANPGSFPALYYAMHLRDMSDAQLLPPREMLDCIRNGDGRGRGIGKFTGGALAALVHGMARGRIFDRKILEAAAARAVWMASTGGLMLRTSVDILHSFAHLDFPLNAEQAAPIQARYLECVAALKERMESNHIVRYLYGSAVLGHLSALHCRDLMEDLLAKQLLPSPELLQKKATQMLKAAALASLSEAGAATGDPALMLPPVVHDICASAVKPILRLPPPSGMREAMVAILDRMGLQEVRQWVPVWDGAVHVHVAARAPDGRVLAFCQTDPTMYTEAAAGDGVQRPLGSLRTARQLLAAAGYCVITVPNWEWHSLSAAAPAKDAAAYRAARDAKREAFLSRLMQEASADGQAGKP</sequence>
<reference evidence="2 3" key="1">
    <citation type="journal article" date="2024" name="Nat. Commun.">
        <title>Phylogenomics reveals the evolutionary origins of lichenization in chlorophyte algae.</title>
        <authorList>
            <person name="Puginier C."/>
            <person name="Libourel C."/>
            <person name="Otte J."/>
            <person name="Skaloud P."/>
            <person name="Haon M."/>
            <person name="Grisel S."/>
            <person name="Petersen M."/>
            <person name="Berrin J.G."/>
            <person name="Delaux P.M."/>
            <person name="Dal Grande F."/>
            <person name="Keller J."/>
        </authorList>
    </citation>
    <scope>NUCLEOTIDE SEQUENCE [LARGE SCALE GENOMIC DNA]</scope>
    <source>
        <strain evidence="2 3">SAG 245.80</strain>
    </source>
</reference>
<name>A0AAW1S1B1_9CHLO</name>
<feature type="compositionally biased region" description="Low complexity" evidence="1">
    <location>
        <begin position="81"/>
        <end position="93"/>
    </location>
</feature>
<dbReference type="EMBL" id="JALJOU010000016">
    <property type="protein sequence ID" value="KAK9839473.1"/>
    <property type="molecule type" value="Genomic_DNA"/>
</dbReference>
<dbReference type="AlphaFoldDB" id="A0AAW1S1B1"/>
<evidence type="ECO:0008006" key="4">
    <source>
        <dbReference type="Google" id="ProtNLM"/>
    </source>
</evidence>
<comment type="caution">
    <text evidence="2">The sequence shown here is derived from an EMBL/GenBank/DDBJ whole genome shotgun (WGS) entry which is preliminary data.</text>
</comment>
<accession>A0AAW1S1B1</accession>
<organism evidence="2 3">
    <name type="scientific">Elliptochloris bilobata</name>
    <dbReference type="NCBI Taxonomy" id="381761"/>
    <lineage>
        <taxon>Eukaryota</taxon>
        <taxon>Viridiplantae</taxon>
        <taxon>Chlorophyta</taxon>
        <taxon>core chlorophytes</taxon>
        <taxon>Trebouxiophyceae</taxon>
        <taxon>Trebouxiophyceae incertae sedis</taxon>
        <taxon>Elliptochloris clade</taxon>
        <taxon>Elliptochloris</taxon>
    </lineage>
</organism>
<gene>
    <name evidence="2" type="ORF">WJX81_004217</name>
</gene>
<evidence type="ECO:0000313" key="3">
    <source>
        <dbReference type="Proteomes" id="UP001445335"/>
    </source>
</evidence>
<dbReference type="Proteomes" id="UP001445335">
    <property type="component" value="Unassembled WGS sequence"/>
</dbReference>
<feature type="region of interest" description="Disordered" evidence="1">
    <location>
        <begin position="78"/>
        <end position="101"/>
    </location>
</feature>
<evidence type="ECO:0000313" key="2">
    <source>
        <dbReference type="EMBL" id="KAK9839473.1"/>
    </source>
</evidence>
<protein>
    <recommendedName>
        <fullName evidence="4">RAP domain-containing protein</fullName>
    </recommendedName>
</protein>
<evidence type="ECO:0000256" key="1">
    <source>
        <dbReference type="SAM" id="MobiDB-lite"/>
    </source>
</evidence>